<dbReference type="PANTHER" id="PTHR48125">
    <property type="entry name" value="LP07818P1"/>
    <property type="match status" value="1"/>
</dbReference>
<protein>
    <submittedName>
        <fullName evidence="2">Uncharacterized protein</fullName>
    </submittedName>
</protein>
<feature type="region of interest" description="Disordered" evidence="1">
    <location>
        <begin position="672"/>
        <end position="708"/>
    </location>
</feature>
<feature type="compositionally biased region" description="Gly residues" evidence="1">
    <location>
        <begin position="187"/>
        <end position="197"/>
    </location>
</feature>
<dbReference type="EMBL" id="JAEHOE010000011">
    <property type="protein sequence ID" value="KAG2498066.1"/>
    <property type="molecule type" value="Genomic_DNA"/>
</dbReference>
<evidence type="ECO:0000313" key="3">
    <source>
        <dbReference type="Proteomes" id="UP000612055"/>
    </source>
</evidence>
<keyword evidence="3" id="KW-1185">Reference proteome</keyword>
<feature type="compositionally biased region" description="Low complexity" evidence="1">
    <location>
        <begin position="8"/>
        <end position="22"/>
    </location>
</feature>
<dbReference type="PANTHER" id="PTHR48125:SF10">
    <property type="entry name" value="OS12G0136300 PROTEIN"/>
    <property type="match status" value="1"/>
</dbReference>
<evidence type="ECO:0000256" key="1">
    <source>
        <dbReference type="SAM" id="MobiDB-lite"/>
    </source>
</evidence>
<sequence>MPPRRRGVAQPGAASSSGAGPSDPTFILPAPLRSAWEALPDVAEVLLPPAAGQASTSGRRRQTRLTRAKAVQHIQTLLTIPHGPTTVPVSGLLANSAAAGALLRLHAAAVRGPDSAGPLEDWQSDVLDAVVGLLFGCYPLNASRHGVSVLCFVLALLRTHTLQALSRRLAAAATERESQGSSAAAGSGSGNGSGAGGTDRHGDREARGSSPQSPRRKWIDRCNAHLVALFGVLEAAKPSDVPRSGSAGTSSPEAAAEVASLRAVCVEEYARGLAESGILEHAARALLLLQARGPGATLTTPLHLDSLVRLWGLALRAESPTIVAHLRTAYSGPCVRTAVLVYGVGTLRLLDGGPSYGLPAALQTAGLSLRKGVDGRAIDPVALLLLFQMVSAGAPPSGPAAGASLALRIGRVAVAAEHVRPRERGPESPDLSSLRPLPALPASAGQLSRALRKTADVALWALNCGHVELQRLQRLRGASPHLPRLLAEWWQLAAWIWIHDAWGEDPPLLCSFLIKPVLAVWPNGRLDLDALPPEPPADVAAALAAGLLPALQDTLQRCLPAAPTPSVALWRGLFSACNEACPDGLALFLAPLLAYGEPGQVARLLAVLGLAGGLVQLGGLLTGVGGASAAGPQGGHRELFRQEATSLLGALAGALQHCRRLGPAAAEEAAGPAEAAARAGSGAWEASEAEAGARAAGDPPGAGLPSPPLEQLRPLVFLASEQWGLPLPALDGAAGNLRGAAQPGAASSSGAGPSDPTFILPAPLRSAWEALPDVAEVLLPPAAGQASTSGRRRQTRLTRAKAVQHLGTLLELLTAAAENVAASLLTNTASADGVLRLHAGALRGPDSAGPLEDWHSAALSAPVLLLHTCSPLPANRHALSVLRFVLAMLRAQTLPALSRRLAAVATEHEPQGSSAAGRSGSGNGSGARGTDRHWAGGAAGSSLQITRLEWINTCNLLVGTLSSVLYLERNSPRISPPEESMHKACADEFARGLAESRLLEHAARALLLLQARGPAETRSIALGLFLAMDRLWCEVVMGGNSTRAAHFQTALCGPCVRTAVLVYGVGTLRLLDGGPSCGLPAALQTAGLALLKEEEDRATDGVALQLFLRVLVYSAARGLGHAAGASLALRTGRAAAAALSRSLKRGPGSPDLSLLRPLPASPASTVKLSDCRDSITYMAVMAASCGHLELQRLQRRRSASLHLPRLLGEWWQLAAWIWIHDAWGEEPTSLCSAQANRLAGVWPDGRLDLDALSPEPPAEVAAALAAGLLPALQDTLQRCLPAAPTPSVALWRGLFSACNEACPGGSGFARFLAPLLAYGEPGQAEGLLGALGRAGGLVGPSGGGASTQPFREAATSLLGALAGALQRCRRLGPAAVGAPAGPVEAAAGGAFGYWKTIVGGRQVPVGVL</sequence>
<feature type="region of interest" description="Disordered" evidence="1">
    <location>
        <begin position="418"/>
        <end position="437"/>
    </location>
</feature>
<proteinExistence type="predicted"/>
<feature type="compositionally biased region" description="Basic and acidic residues" evidence="1">
    <location>
        <begin position="198"/>
        <end position="207"/>
    </location>
</feature>
<feature type="compositionally biased region" description="Basic and acidic residues" evidence="1">
    <location>
        <begin position="418"/>
        <end position="427"/>
    </location>
</feature>
<name>A0A835YC15_9CHLO</name>
<accession>A0A835YC15</accession>
<organism evidence="2 3">
    <name type="scientific">Edaphochlamys debaryana</name>
    <dbReference type="NCBI Taxonomy" id="47281"/>
    <lineage>
        <taxon>Eukaryota</taxon>
        <taxon>Viridiplantae</taxon>
        <taxon>Chlorophyta</taxon>
        <taxon>core chlorophytes</taxon>
        <taxon>Chlorophyceae</taxon>
        <taxon>CS clade</taxon>
        <taxon>Chlamydomonadales</taxon>
        <taxon>Chlamydomonadales incertae sedis</taxon>
        <taxon>Edaphochlamys</taxon>
    </lineage>
</organism>
<feature type="region of interest" description="Disordered" evidence="1">
    <location>
        <begin position="1"/>
        <end position="26"/>
    </location>
</feature>
<feature type="compositionally biased region" description="Low complexity" evidence="1">
    <location>
        <begin position="672"/>
        <end position="704"/>
    </location>
</feature>
<comment type="caution">
    <text evidence="2">The sequence shown here is derived from an EMBL/GenBank/DDBJ whole genome shotgun (WGS) entry which is preliminary data.</text>
</comment>
<reference evidence="2" key="1">
    <citation type="journal article" date="2020" name="bioRxiv">
        <title>Comparative genomics of Chlamydomonas.</title>
        <authorList>
            <person name="Craig R.J."/>
            <person name="Hasan A.R."/>
            <person name="Ness R.W."/>
            <person name="Keightley P.D."/>
        </authorList>
    </citation>
    <scope>NUCLEOTIDE SEQUENCE</scope>
    <source>
        <strain evidence="2">CCAP 11/70</strain>
    </source>
</reference>
<dbReference type="OrthoDB" id="563561at2759"/>
<dbReference type="Proteomes" id="UP000612055">
    <property type="component" value="Unassembled WGS sequence"/>
</dbReference>
<feature type="compositionally biased region" description="Low complexity" evidence="1">
    <location>
        <begin position="428"/>
        <end position="437"/>
    </location>
</feature>
<gene>
    <name evidence="2" type="ORF">HYH03_003826</name>
</gene>
<feature type="region of interest" description="Disordered" evidence="1">
    <location>
        <begin position="176"/>
        <end position="216"/>
    </location>
</feature>
<feature type="region of interest" description="Disordered" evidence="1">
    <location>
        <begin position="908"/>
        <end position="933"/>
    </location>
</feature>
<evidence type="ECO:0000313" key="2">
    <source>
        <dbReference type="EMBL" id="KAG2498066.1"/>
    </source>
</evidence>